<dbReference type="OrthoDB" id="1100986at2"/>
<accession>A0A4P7VIS9</accession>
<dbReference type="AlphaFoldDB" id="A0A4P7VIS9"/>
<gene>
    <name evidence="2" type="ORF">E7746_07540</name>
</gene>
<dbReference type="KEGG" id="mgod:E7746_07540"/>
<evidence type="ECO:0000313" key="3">
    <source>
        <dbReference type="Proteomes" id="UP000297031"/>
    </source>
</evidence>
<keyword evidence="1" id="KW-0812">Transmembrane</keyword>
<proteinExistence type="predicted"/>
<sequence length="259" mass="29745">MAIVGGYVAKRDYSSALDSLIAMEPEVIANAHDSYKIFFFDQLARCYDSDRQSRKAIDIWHSIYDGKNISVNTLAHWAHAYYHINELDSAYMLIQQANKLPRNNTDEALCRNVEYDILEKMGRKAELARVDSLRNIAAGNTMKERKLEESSLALNLKYDSATRNARIEAAEARNRTNIAIFIAMLLAISGVAAYIFMNKRNQLLKLEHENDILKIKTMQDNLFKSDCRNKDMSARISELFHTRFNLIDALAATYFECKR</sequence>
<organism evidence="2 3">
    <name type="scientific">Muribaculum gordoncarteri</name>
    <dbReference type="NCBI Taxonomy" id="2530390"/>
    <lineage>
        <taxon>Bacteria</taxon>
        <taxon>Pseudomonadati</taxon>
        <taxon>Bacteroidota</taxon>
        <taxon>Bacteroidia</taxon>
        <taxon>Bacteroidales</taxon>
        <taxon>Muribaculaceae</taxon>
        <taxon>Muribaculum</taxon>
    </lineage>
</organism>
<feature type="transmembrane region" description="Helical" evidence="1">
    <location>
        <begin position="178"/>
        <end position="197"/>
    </location>
</feature>
<dbReference type="InterPro" id="IPR011990">
    <property type="entry name" value="TPR-like_helical_dom_sf"/>
</dbReference>
<dbReference type="RefSeq" id="WP_136410382.1">
    <property type="nucleotide sequence ID" value="NZ_CANQMU010000043.1"/>
</dbReference>
<keyword evidence="1" id="KW-0472">Membrane</keyword>
<evidence type="ECO:0008006" key="4">
    <source>
        <dbReference type="Google" id="ProtNLM"/>
    </source>
</evidence>
<name>A0A4P7VIS9_9BACT</name>
<dbReference type="Proteomes" id="UP000297031">
    <property type="component" value="Chromosome"/>
</dbReference>
<keyword evidence="1" id="KW-1133">Transmembrane helix</keyword>
<keyword evidence="3" id="KW-1185">Reference proteome</keyword>
<dbReference type="EMBL" id="CP039393">
    <property type="protein sequence ID" value="QCD35750.1"/>
    <property type="molecule type" value="Genomic_DNA"/>
</dbReference>
<reference evidence="2 3" key="1">
    <citation type="submission" date="2019-02" db="EMBL/GenBank/DDBJ databases">
        <title>Isolation and identification of novel species under the genus Muribaculum.</title>
        <authorList>
            <person name="Miyake S."/>
            <person name="Ding Y."/>
            <person name="Low A."/>
            <person name="Soh M."/>
            <person name="Seedorf H."/>
        </authorList>
    </citation>
    <scope>NUCLEOTIDE SEQUENCE [LARGE SCALE GENOMIC DNA]</scope>
    <source>
        <strain evidence="2 3">TLL-A4</strain>
    </source>
</reference>
<protein>
    <recommendedName>
        <fullName evidence="4">Tetratricopeptide repeat protein</fullName>
    </recommendedName>
</protein>
<evidence type="ECO:0000256" key="1">
    <source>
        <dbReference type="SAM" id="Phobius"/>
    </source>
</evidence>
<evidence type="ECO:0000313" key="2">
    <source>
        <dbReference type="EMBL" id="QCD35750.1"/>
    </source>
</evidence>
<dbReference type="SUPFAM" id="SSF48452">
    <property type="entry name" value="TPR-like"/>
    <property type="match status" value="1"/>
</dbReference>